<sequence>MRAPTHTQERTMAVTGTPTPVPAGKRERTGWYFYDWANSAFSTTVITVFLGPFLTSVTKLAAGCTIGDGAPDCHASVHPLGITIAAGSFFPYLVSLSVLLTVFVLPVMGAVADRAPRKKPLLAAAAFLGAGATIAMAFVTGDRYLLGGILFLIANIAFGASVVVYNSFLPQLAGPDDRDKISSRGWAIGYLGGGVLLLLNLIAVTLLSEDGNTQRTLDLARWSMVSAGIWWAAFTLFPLLWLREHPGTHSTGQRGNVLTDGFRQLGHTLKAMRAYPLTLAFLGAYLIYNDGIQTVISLASQFGTEELHLEQGTLIITILIVQFLAFGGALLLGALANRIGARTTILIALALWLLVVIAAFWLPAEAPLPFMLLGAGIGLVMGGSQALSRSLFSQLIPAGREGEYYGFYEISDKGTSWLGPLFFGLIFQITNSYRLGIVSLVVFFVLGGVLLALVPLRRAITAAGNTPPKLI</sequence>
<feature type="transmembrane region" description="Helical" evidence="7">
    <location>
        <begin position="145"/>
        <end position="165"/>
    </location>
</feature>
<reference evidence="9 10" key="1">
    <citation type="submission" date="2020-08" db="EMBL/GenBank/DDBJ databases">
        <title>Sequencing the genomes of 1000 actinobacteria strains.</title>
        <authorList>
            <person name="Klenk H.-P."/>
        </authorList>
    </citation>
    <scope>NUCLEOTIDE SEQUENCE [LARGE SCALE GENOMIC DNA]</scope>
    <source>
        <strain evidence="9 10">DSM 45809</strain>
    </source>
</reference>
<comment type="subcellular location">
    <subcellularLocation>
        <location evidence="1">Cell membrane</location>
        <topology evidence="1">Multi-pass membrane protein</topology>
    </subcellularLocation>
</comment>
<dbReference type="SUPFAM" id="SSF103473">
    <property type="entry name" value="MFS general substrate transporter"/>
    <property type="match status" value="1"/>
</dbReference>
<dbReference type="InterPro" id="IPR020846">
    <property type="entry name" value="MFS_dom"/>
</dbReference>
<dbReference type="InterPro" id="IPR024671">
    <property type="entry name" value="Atg22-like"/>
</dbReference>
<feature type="transmembrane region" description="Helical" evidence="7">
    <location>
        <begin position="435"/>
        <end position="456"/>
    </location>
</feature>
<dbReference type="AlphaFoldDB" id="A0A7W7H226"/>
<evidence type="ECO:0000256" key="4">
    <source>
        <dbReference type="ARBA" id="ARBA00022989"/>
    </source>
</evidence>
<dbReference type="GO" id="GO:0022857">
    <property type="term" value="F:transmembrane transporter activity"/>
    <property type="evidence" value="ECO:0007669"/>
    <property type="project" value="InterPro"/>
</dbReference>
<dbReference type="GO" id="GO:0005886">
    <property type="term" value="C:plasma membrane"/>
    <property type="evidence" value="ECO:0007669"/>
    <property type="project" value="UniProtKB-SubCell"/>
</dbReference>
<dbReference type="PANTHER" id="PTHR23519:SF1">
    <property type="entry name" value="AUTOPHAGY-RELATED PROTEIN 22"/>
    <property type="match status" value="1"/>
</dbReference>
<evidence type="ECO:0000313" key="9">
    <source>
        <dbReference type="EMBL" id="MBB4742566.1"/>
    </source>
</evidence>
<evidence type="ECO:0000313" key="10">
    <source>
        <dbReference type="Proteomes" id="UP000546162"/>
    </source>
</evidence>
<feature type="transmembrane region" description="Helical" evidence="7">
    <location>
        <begin position="271"/>
        <end position="288"/>
    </location>
</feature>
<proteinExistence type="predicted"/>
<keyword evidence="10" id="KW-1185">Reference proteome</keyword>
<dbReference type="PANTHER" id="PTHR23519">
    <property type="entry name" value="AUTOPHAGY-RELATED PROTEIN 22"/>
    <property type="match status" value="1"/>
</dbReference>
<evidence type="ECO:0000256" key="2">
    <source>
        <dbReference type="ARBA" id="ARBA00022448"/>
    </source>
</evidence>
<feature type="transmembrane region" description="Helical" evidence="7">
    <location>
        <begin position="186"/>
        <end position="207"/>
    </location>
</feature>
<dbReference type="InterPro" id="IPR036259">
    <property type="entry name" value="MFS_trans_sf"/>
</dbReference>
<accession>A0A7W7H226</accession>
<dbReference type="Proteomes" id="UP000546162">
    <property type="component" value="Unassembled WGS sequence"/>
</dbReference>
<evidence type="ECO:0000256" key="7">
    <source>
        <dbReference type="SAM" id="Phobius"/>
    </source>
</evidence>
<evidence type="ECO:0000256" key="1">
    <source>
        <dbReference type="ARBA" id="ARBA00004651"/>
    </source>
</evidence>
<evidence type="ECO:0000256" key="3">
    <source>
        <dbReference type="ARBA" id="ARBA00022692"/>
    </source>
</evidence>
<dbReference type="InterPro" id="IPR050495">
    <property type="entry name" value="ATG22/LtaA_families"/>
</dbReference>
<keyword evidence="4 7" id="KW-1133">Transmembrane helix</keyword>
<feature type="transmembrane region" description="Helical" evidence="7">
    <location>
        <begin position="219"/>
        <end position="242"/>
    </location>
</feature>
<evidence type="ECO:0000256" key="5">
    <source>
        <dbReference type="ARBA" id="ARBA00023136"/>
    </source>
</evidence>
<gene>
    <name evidence="9" type="ORF">BJY16_006025</name>
</gene>
<feature type="transmembrane region" description="Helical" evidence="7">
    <location>
        <begin position="343"/>
        <end position="362"/>
    </location>
</feature>
<dbReference type="EMBL" id="JACHNB010000001">
    <property type="protein sequence ID" value="MBB4742566.1"/>
    <property type="molecule type" value="Genomic_DNA"/>
</dbReference>
<dbReference type="Pfam" id="PF11700">
    <property type="entry name" value="ATG22"/>
    <property type="match status" value="1"/>
</dbReference>
<feature type="transmembrane region" description="Helical" evidence="7">
    <location>
        <begin position="314"/>
        <end position="336"/>
    </location>
</feature>
<dbReference type="PROSITE" id="PS50850">
    <property type="entry name" value="MFS"/>
    <property type="match status" value="1"/>
</dbReference>
<evidence type="ECO:0000256" key="6">
    <source>
        <dbReference type="SAM" id="MobiDB-lite"/>
    </source>
</evidence>
<keyword evidence="5 7" id="KW-0472">Membrane</keyword>
<feature type="region of interest" description="Disordered" evidence="6">
    <location>
        <begin position="1"/>
        <end position="20"/>
    </location>
</feature>
<feature type="transmembrane region" description="Helical" evidence="7">
    <location>
        <begin position="121"/>
        <end position="139"/>
    </location>
</feature>
<feature type="domain" description="Major facilitator superfamily (MFS) profile" evidence="8">
    <location>
        <begin position="276"/>
        <end position="471"/>
    </location>
</feature>
<name>A0A7W7H226_9ACTN</name>
<protein>
    <submittedName>
        <fullName evidence="9">UMF1 family MFS transporter</fullName>
    </submittedName>
</protein>
<comment type="caution">
    <text evidence="9">The sequence shown here is derived from an EMBL/GenBank/DDBJ whole genome shotgun (WGS) entry which is preliminary data.</text>
</comment>
<keyword evidence="3 7" id="KW-0812">Transmembrane</keyword>
<dbReference type="Gene3D" id="1.20.1250.20">
    <property type="entry name" value="MFS general substrate transporter like domains"/>
    <property type="match status" value="1"/>
</dbReference>
<organism evidence="9 10">
    <name type="scientific">Actinoplanes octamycinicus</name>
    <dbReference type="NCBI Taxonomy" id="135948"/>
    <lineage>
        <taxon>Bacteria</taxon>
        <taxon>Bacillati</taxon>
        <taxon>Actinomycetota</taxon>
        <taxon>Actinomycetes</taxon>
        <taxon>Micromonosporales</taxon>
        <taxon>Micromonosporaceae</taxon>
        <taxon>Actinoplanes</taxon>
    </lineage>
</organism>
<keyword evidence="2" id="KW-0813">Transport</keyword>
<feature type="transmembrane region" description="Helical" evidence="7">
    <location>
        <begin position="89"/>
        <end position="109"/>
    </location>
</feature>
<evidence type="ECO:0000259" key="8">
    <source>
        <dbReference type="PROSITE" id="PS50850"/>
    </source>
</evidence>